<dbReference type="AlphaFoldDB" id="A0A2H3DSZ8"/>
<dbReference type="STRING" id="47427.A0A2H3DSZ8"/>
<accession>A0A2H3DSZ8</accession>
<dbReference type="EMBL" id="KZ293653">
    <property type="protein sequence ID" value="PBK94582.1"/>
    <property type="molecule type" value="Genomic_DNA"/>
</dbReference>
<protein>
    <submittedName>
        <fullName evidence="1">Uncharacterized protein</fullName>
    </submittedName>
</protein>
<name>A0A2H3DSZ8_ARMGA</name>
<evidence type="ECO:0000313" key="1">
    <source>
        <dbReference type="EMBL" id="PBK94582.1"/>
    </source>
</evidence>
<sequence>MALECELATPSIDNQLRPKTRRRYIVVGGDSWVDESSCSCSDAEKTPWLQSANHYEYDFPFTFQSPLILLAGDYGAAPRRMNVLSSEESSSDPATELAPRVRESASVPVFSGFSVVYVAVFIPFGYDSSLRWEYTGSCTVEVANVLPFFSRAAMVNAHPWFVTELKPVHNVLVCTVIVTEAFIAMASTLQFVNAAKWRWEGESIVVSTRNISSGTGGRVFFVLGCRVGLACV</sequence>
<reference evidence="2" key="1">
    <citation type="journal article" date="2017" name="Nat. Ecol. Evol.">
        <title>Genome expansion and lineage-specific genetic innovations in the forest pathogenic fungi Armillaria.</title>
        <authorList>
            <person name="Sipos G."/>
            <person name="Prasanna A.N."/>
            <person name="Walter M.C."/>
            <person name="O'Connor E."/>
            <person name="Balint B."/>
            <person name="Krizsan K."/>
            <person name="Kiss B."/>
            <person name="Hess J."/>
            <person name="Varga T."/>
            <person name="Slot J."/>
            <person name="Riley R."/>
            <person name="Boka B."/>
            <person name="Rigling D."/>
            <person name="Barry K."/>
            <person name="Lee J."/>
            <person name="Mihaltcheva S."/>
            <person name="LaButti K."/>
            <person name="Lipzen A."/>
            <person name="Waldron R."/>
            <person name="Moloney N.M."/>
            <person name="Sperisen C."/>
            <person name="Kredics L."/>
            <person name="Vagvoelgyi C."/>
            <person name="Patrignani A."/>
            <person name="Fitzpatrick D."/>
            <person name="Nagy I."/>
            <person name="Doyle S."/>
            <person name="Anderson J.B."/>
            <person name="Grigoriev I.V."/>
            <person name="Gueldener U."/>
            <person name="Muensterkoetter M."/>
            <person name="Nagy L.G."/>
        </authorList>
    </citation>
    <scope>NUCLEOTIDE SEQUENCE [LARGE SCALE GENOMIC DNA]</scope>
    <source>
        <strain evidence="2">Ar21-2</strain>
    </source>
</reference>
<organism evidence="1 2">
    <name type="scientific">Armillaria gallica</name>
    <name type="common">Bulbous honey fungus</name>
    <name type="synonym">Armillaria bulbosa</name>
    <dbReference type="NCBI Taxonomy" id="47427"/>
    <lineage>
        <taxon>Eukaryota</taxon>
        <taxon>Fungi</taxon>
        <taxon>Dikarya</taxon>
        <taxon>Basidiomycota</taxon>
        <taxon>Agaricomycotina</taxon>
        <taxon>Agaricomycetes</taxon>
        <taxon>Agaricomycetidae</taxon>
        <taxon>Agaricales</taxon>
        <taxon>Marasmiineae</taxon>
        <taxon>Physalacriaceae</taxon>
        <taxon>Armillaria</taxon>
    </lineage>
</organism>
<evidence type="ECO:0000313" key="2">
    <source>
        <dbReference type="Proteomes" id="UP000217790"/>
    </source>
</evidence>
<dbReference type="Proteomes" id="UP000217790">
    <property type="component" value="Unassembled WGS sequence"/>
</dbReference>
<gene>
    <name evidence="1" type="ORF">ARMGADRAFT_1164231</name>
</gene>
<proteinExistence type="predicted"/>
<keyword evidence="2" id="KW-1185">Reference proteome</keyword>
<dbReference type="InParanoid" id="A0A2H3DSZ8"/>